<reference evidence="6" key="2">
    <citation type="submission" date="2016-10" db="EMBL/GenBank/DDBJ databases">
        <title>Early insights into the genome sequencing of Gracilaria changii (Rhodophyta, Gracilariales).</title>
        <authorList>
            <person name="Ho C.-L."/>
        </authorList>
    </citation>
    <scope>NUCLEOTIDE SEQUENCE</scope>
</reference>
<dbReference type="GeneID" id="37500241"/>
<dbReference type="InterPro" id="IPR021137">
    <property type="entry name" value="Ribosomal_bL35-like"/>
</dbReference>
<keyword evidence="6" id="KW-0150">Chloroplast</keyword>
<geneLocation type="plastid" evidence="5"/>
<reference evidence="5" key="3">
    <citation type="journal article" date="2017" name="BMC Genomics">
        <title>Complete chloroplast genome of Gracilaria firma (Gracilariaceae, Rhodophyta), with discussion on the use of chloroplast phylogenomics in the subclass Rhodymeniophycidae.</title>
        <authorList>
            <person name="Ng P.K."/>
            <person name="Lin S.M."/>
            <person name="Lim P.E."/>
            <person name="Liu L.C."/>
            <person name="Chen C.M."/>
            <person name="Pai T.W."/>
        </authorList>
    </citation>
    <scope>NUCLEOTIDE SEQUENCE</scope>
</reference>
<organism evidence="5">
    <name type="scientific">Gracilaria firma</name>
    <dbReference type="NCBI Taxonomy" id="2510791"/>
    <lineage>
        <taxon>Eukaryota</taxon>
        <taxon>Rhodophyta</taxon>
        <taxon>Florideophyceae</taxon>
        <taxon>Rhodymeniophycidae</taxon>
        <taxon>Gracilariales</taxon>
        <taxon>Gracilariaceae</taxon>
        <taxon>Gracilaria</taxon>
    </lineage>
</organism>
<evidence type="ECO:0000256" key="3">
    <source>
        <dbReference type="ARBA" id="ARBA00023274"/>
    </source>
</evidence>
<accession>A0A1P8D6E4</accession>
<protein>
    <recommendedName>
        <fullName evidence="4">50S ribosomal protein L35</fullName>
    </recommendedName>
</protein>
<dbReference type="PROSITE" id="PS00936">
    <property type="entry name" value="RIBOSOMAL_L35"/>
    <property type="match status" value="1"/>
</dbReference>
<evidence type="ECO:0000313" key="5">
    <source>
        <dbReference type="EMBL" id="APR74375.1"/>
    </source>
</evidence>
<dbReference type="InterPro" id="IPR037229">
    <property type="entry name" value="Ribosomal_bL35_sf"/>
</dbReference>
<dbReference type="AlphaFoldDB" id="A0A1P8D6E4"/>
<proteinExistence type="inferred from homology"/>
<evidence type="ECO:0000256" key="2">
    <source>
        <dbReference type="ARBA" id="ARBA00022980"/>
    </source>
</evidence>
<dbReference type="PANTHER" id="PTHR33343">
    <property type="entry name" value="54S RIBOSOMAL PROTEIN BL35M"/>
    <property type="match status" value="1"/>
</dbReference>
<evidence type="ECO:0000256" key="1">
    <source>
        <dbReference type="ARBA" id="ARBA00006598"/>
    </source>
</evidence>
<reference evidence="5" key="1">
    <citation type="submission" date="2016-07" db="EMBL/GenBank/DDBJ databases">
        <authorList>
            <person name="Ng P.-K."/>
            <person name="Lin S.-M."/>
        </authorList>
    </citation>
    <scope>NUCLEOTIDE SEQUENCE</scope>
</reference>
<dbReference type="InterPro" id="IPR001706">
    <property type="entry name" value="Ribosomal_bL35"/>
</dbReference>
<sequence length="66" mass="7966">MYKLKTSKSILKRFKFKSKSKISRRMAGHSHLLQKKSSKRKQKLRRVLNLKKTNILNIKLQIPYMH</sequence>
<evidence type="ECO:0000313" key="6">
    <source>
        <dbReference type="EMBL" id="ART65240.1"/>
    </source>
</evidence>
<name>A0A1P8D6E4_9FLOR</name>
<dbReference type="Pfam" id="PF01632">
    <property type="entry name" value="Ribosomal_L35p"/>
    <property type="match status" value="1"/>
</dbReference>
<dbReference type="GeneID" id="31080802"/>
<accession>A0A2Z2JIR8</accession>
<dbReference type="EMBL" id="KX601051">
    <property type="protein sequence ID" value="APR74375.1"/>
    <property type="molecule type" value="Genomic_DNA"/>
</dbReference>
<keyword evidence="5" id="KW-0934">Plastid</keyword>
<dbReference type="SUPFAM" id="SSF143034">
    <property type="entry name" value="L35p-like"/>
    <property type="match status" value="1"/>
</dbReference>
<dbReference type="NCBIfam" id="TIGR00001">
    <property type="entry name" value="rpmI_bact"/>
    <property type="match status" value="1"/>
</dbReference>
<dbReference type="GO" id="GO:0015934">
    <property type="term" value="C:large ribosomal subunit"/>
    <property type="evidence" value="ECO:0007669"/>
    <property type="project" value="TreeGrafter"/>
</dbReference>
<dbReference type="PRINTS" id="PR00064">
    <property type="entry name" value="RIBOSOMALL35"/>
</dbReference>
<gene>
    <name evidence="5" type="primary">rpl35</name>
</gene>
<dbReference type="PANTHER" id="PTHR33343:SF1">
    <property type="entry name" value="LARGE RIBOSOMAL SUBUNIT PROTEIN BL35M"/>
    <property type="match status" value="1"/>
</dbReference>
<dbReference type="GO" id="GO:0006412">
    <property type="term" value="P:translation"/>
    <property type="evidence" value="ECO:0007669"/>
    <property type="project" value="InterPro"/>
</dbReference>
<comment type="similarity">
    <text evidence="1 4">Belongs to the bacterial ribosomal protein bL35 family.</text>
</comment>
<keyword evidence="3 4" id="KW-0687">Ribonucleoprotein</keyword>
<dbReference type="GO" id="GO:0003735">
    <property type="term" value="F:structural constituent of ribosome"/>
    <property type="evidence" value="ECO:0007669"/>
    <property type="project" value="InterPro"/>
</dbReference>
<dbReference type="HAMAP" id="MF_00514">
    <property type="entry name" value="Ribosomal_bL35"/>
    <property type="match status" value="1"/>
</dbReference>
<dbReference type="RefSeq" id="YP_009497976.1">
    <property type="nucleotide sequence ID" value="NC_038051.1"/>
</dbReference>
<dbReference type="EMBL" id="KY018922">
    <property type="protein sequence ID" value="ART65240.1"/>
    <property type="molecule type" value="Genomic_DNA"/>
</dbReference>
<dbReference type="RefSeq" id="YP_009346840.1">
    <property type="nucleotide sequence ID" value="NC_033877.1"/>
</dbReference>
<dbReference type="Gene3D" id="4.10.410.60">
    <property type="match status" value="1"/>
</dbReference>
<evidence type="ECO:0000256" key="4">
    <source>
        <dbReference type="RuleBase" id="RU000568"/>
    </source>
</evidence>
<dbReference type="InterPro" id="IPR018265">
    <property type="entry name" value="Ribosomal_bL35_CS"/>
</dbReference>
<keyword evidence="2 4" id="KW-0689">Ribosomal protein</keyword>